<proteinExistence type="predicted"/>
<protein>
    <submittedName>
        <fullName evidence="1">Uncharacterized protein</fullName>
    </submittedName>
</protein>
<accession>A0A4Z1JB27</accession>
<reference evidence="1 2" key="1">
    <citation type="submission" date="2017-12" db="EMBL/GenBank/DDBJ databases">
        <title>Comparative genomics of Botrytis spp.</title>
        <authorList>
            <person name="Valero-Jimenez C.A."/>
            <person name="Tapia P."/>
            <person name="Veloso J."/>
            <person name="Silva-Moreno E."/>
            <person name="Staats M."/>
            <person name="Valdes J.H."/>
            <person name="Van Kan J.A.L."/>
        </authorList>
    </citation>
    <scope>NUCLEOTIDE SEQUENCE [LARGE SCALE GENOMIC DNA]</scope>
    <source>
        <strain evidence="1 2">MUCL2120</strain>
    </source>
</reference>
<sequence>MEVLAEPKRSLYQGKKLVIKEKRLMKSRKSGAFSQNSLLLLSENRQECPTKKPSSKYQHITVLRLWQKVMAETTRQTLEGI</sequence>
<evidence type="ECO:0000313" key="1">
    <source>
        <dbReference type="EMBL" id="TGO66157.1"/>
    </source>
</evidence>
<keyword evidence="2" id="KW-1185">Reference proteome</keyword>
<dbReference type="OrthoDB" id="10559828at2759"/>
<dbReference type="EMBL" id="PQXJ01000067">
    <property type="protein sequence ID" value="TGO66157.1"/>
    <property type="molecule type" value="Genomic_DNA"/>
</dbReference>
<evidence type="ECO:0000313" key="2">
    <source>
        <dbReference type="Proteomes" id="UP000297452"/>
    </source>
</evidence>
<gene>
    <name evidence="1" type="ORF">BOTNAR_0067g00320</name>
</gene>
<dbReference type="Proteomes" id="UP000297452">
    <property type="component" value="Unassembled WGS sequence"/>
</dbReference>
<organism evidence="1 2">
    <name type="scientific">Botryotinia narcissicola</name>
    <dbReference type="NCBI Taxonomy" id="278944"/>
    <lineage>
        <taxon>Eukaryota</taxon>
        <taxon>Fungi</taxon>
        <taxon>Dikarya</taxon>
        <taxon>Ascomycota</taxon>
        <taxon>Pezizomycotina</taxon>
        <taxon>Leotiomycetes</taxon>
        <taxon>Helotiales</taxon>
        <taxon>Sclerotiniaceae</taxon>
        <taxon>Botryotinia</taxon>
    </lineage>
</organism>
<dbReference type="AlphaFoldDB" id="A0A4Z1JB27"/>
<name>A0A4Z1JB27_9HELO</name>
<comment type="caution">
    <text evidence="1">The sequence shown here is derived from an EMBL/GenBank/DDBJ whole genome shotgun (WGS) entry which is preliminary data.</text>
</comment>